<dbReference type="STRING" id="1543381.LF63_0112020"/>
<feature type="binding site" evidence="5">
    <location>
        <position position="184"/>
    </location>
    <ligand>
        <name>S-adenosyl-L-methionine</name>
        <dbReference type="ChEBI" id="CHEBI:59789"/>
    </ligand>
</feature>
<dbReference type="RefSeq" id="WP_043102124.1">
    <property type="nucleotide sequence ID" value="NZ_JACHET010000001.1"/>
</dbReference>
<dbReference type="PANTHER" id="PTHR18895:SF74">
    <property type="entry name" value="MTRF1L RELEASE FACTOR GLUTAMINE METHYLTRANSFERASE"/>
    <property type="match status" value="1"/>
</dbReference>
<feature type="domain" description="Release factor glutamine methyltransferase N-terminal" evidence="7">
    <location>
        <begin position="17"/>
        <end position="73"/>
    </location>
</feature>
<dbReference type="InterPro" id="IPR007848">
    <property type="entry name" value="Small_mtfrase_dom"/>
</dbReference>
<feature type="binding site" evidence="5">
    <location>
        <position position="141"/>
    </location>
    <ligand>
        <name>S-adenosyl-L-methionine</name>
        <dbReference type="ChEBI" id="CHEBI:59789"/>
    </ligand>
</feature>
<sequence length="285" mass="30933">MVSTTPVRELLVGAAACGVERGEAELLLMHALGVDRAWLFAHATDPVDVSTAQAFEALLQRRAQGEPVAYMLGRRGFWNLDLEVTPATLIPRPETERLVELALQRMPEGVPVQVADLGTGSGAIALALASERPQARVTAVDLSMQALQVARRNAVAHDLPQVEFLHGDWYQPLAGRTFDLIVSNPPYIERDDIHVRQGDLRFEPLDALVSGADGLDAIRTLIAGAARHLRDGGWLLFEHGWNQGEAARRLLVDAGFADAFTARDLEARERVSGARRTAASISGTL</sequence>
<evidence type="ECO:0000256" key="4">
    <source>
        <dbReference type="ARBA" id="ARBA00048391"/>
    </source>
</evidence>
<reference evidence="8 10" key="1">
    <citation type="submission" date="2014-09" db="EMBL/GenBank/DDBJ databases">
        <title>Xanthomonadaceae 3.5X direct submission.</title>
        <authorList>
            <person name="Fang T."/>
            <person name="Wang H."/>
        </authorList>
    </citation>
    <scope>NUCLEOTIDE SEQUENCE [LARGE SCALE GENOMIC DNA]</scope>
    <source>
        <strain evidence="8 10">3.5X</strain>
    </source>
</reference>
<keyword evidence="3 5" id="KW-0949">S-adenosyl-L-methionine</keyword>
<evidence type="ECO:0000259" key="7">
    <source>
        <dbReference type="Pfam" id="PF17827"/>
    </source>
</evidence>
<feature type="binding site" evidence="5">
    <location>
        <begin position="184"/>
        <end position="187"/>
    </location>
    <ligand>
        <name>substrate</name>
    </ligand>
</feature>
<evidence type="ECO:0000313" key="9">
    <source>
        <dbReference type="EMBL" id="MBB6185498.1"/>
    </source>
</evidence>
<gene>
    <name evidence="5" type="primary">prmC</name>
    <name evidence="9" type="ORF">HNQ86_002843</name>
    <name evidence="8" type="ORF">LF63_0112020</name>
</gene>
<protein>
    <recommendedName>
        <fullName evidence="5">Release factor glutamine methyltransferase</fullName>
        <shortName evidence="5">RF MTase</shortName>
        <ecNumber evidence="5">2.1.1.297</ecNumber>
    </recommendedName>
    <alternativeName>
        <fullName evidence="5">N5-glutamine methyltransferase PrmC</fullName>
    </alternativeName>
    <alternativeName>
        <fullName evidence="5">Protein-(glutamine-N5) MTase PrmC</fullName>
    </alternativeName>
    <alternativeName>
        <fullName evidence="5">Protein-glutamine N-methyltransferase PrmC</fullName>
    </alternativeName>
</protein>
<dbReference type="GO" id="GO:0003676">
    <property type="term" value="F:nucleic acid binding"/>
    <property type="evidence" value="ECO:0007669"/>
    <property type="project" value="InterPro"/>
</dbReference>
<dbReference type="Gene3D" id="1.10.8.10">
    <property type="entry name" value="DNA helicase RuvA subunit, C-terminal domain"/>
    <property type="match status" value="1"/>
</dbReference>
<dbReference type="GO" id="GO:0032259">
    <property type="term" value="P:methylation"/>
    <property type="evidence" value="ECO:0007669"/>
    <property type="project" value="UniProtKB-KW"/>
</dbReference>
<feature type="binding site" evidence="5">
    <location>
        <begin position="118"/>
        <end position="122"/>
    </location>
    <ligand>
        <name>S-adenosyl-L-methionine</name>
        <dbReference type="ChEBI" id="CHEBI:59789"/>
    </ligand>
</feature>
<feature type="domain" description="Methyltransferase small" evidence="6">
    <location>
        <begin position="101"/>
        <end position="192"/>
    </location>
</feature>
<dbReference type="NCBIfam" id="TIGR00536">
    <property type="entry name" value="hemK_fam"/>
    <property type="match status" value="1"/>
</dbReference>
<dbReference type="Gene3D" id="3.40.50.150">
    <property type="entry name" value="Vaccinia Virus protein VP39"/>
    <property type="match status" value="1"/>
</dbReference>
<dbReference type="Proteomes" id="UP000029708">
    <property type="component" value="Unassembled WGS sequence"/>
</dbReference>
<evidence type="ECO:0000313" key="11">
    <source>
        <dbReference type="Proteomes" id="UP000560000"/>
    </source>
</evidence>
<evidence type="ECO:0000256" key="2">
    <source>
        <dbReference type="ARBA" id="ARBA00022679"/>
    </source>
</evidence>
<feature type="binding site" evidence="5">
    <location>
        <position position="169"/>
    </location>
    <ligand>
        <name>S-adenosyl-L-methionine</name>
        <dbReference type="ChEBI" id="CHEBI:59789"/>
    </ligand>
</feature>
<dbReference type="CDD" id="cd02440">
    <property type="entry name" value="AdoMet_MTases"/>
    <property type="match status" value="1"/>
</dbReference>
<accession>A0A099CSN7</accession>
<dbReference type="AlphaFoldDB" id="A0A099CSN7"/>
<dbReference type="HOGENOM" id="CLU_018398_3_1_6"/>
<keyword evidence="1 5" id="KW-0489">Methyltransferase</keyword>
<evidence type="ECO:0000256" key="3">
    <source>
        <dbReference type="ARBA" id="ARBA00022691"/>
    </source>
</evidence>
<evidence type="ECO:0000259" key="6">
    <source>
        <dbReference type="Pfam" id="PF05175"/>
    </source>
</evidence>
<comment type="function">
    <text evidence="5">Methylates the class 1 translation termination release factors RF1/PrfA and RF2/PrfB on the glutamine residue of the universally conserved GGQ motif.</text>
</comment>
<evidence type="ECO:0000313" key="8">
    <source>
        <dbReference type="EMBL" id="KGI76993.1"/>
    </source>
</evidence>
<evidence type="ECO:0000313" key="10">
    <source>
        <dbReference type="Proteomes" id="UP000029708"/>
    </source>
</evidence>
<dbReference type="HAMAP" id="MF_02126">
    <property type="entry name" value="RF_methyltr_PrmC"/>
    <property type="match status" value="1"/>
</dbReference>
<dbReference type="PANTHER" id="PTHR18895">
    <property type="entry name" value="HEMK METHYLTRANSFERASE"/>
    <property type="match status" value="1"/>
</dbReference>
<keyword evidence="10" id="KW-1185">Reference proteome</keyword>
<organism evidence="8 10">
    <name type="scientific">Oleiagrimonas soli</name>
    <dbReference type="NCBI Taxonomy" id="1543381"/>
    <lineage>
        <taxon>Bacteria</taxon>
        <taxon>Pseudomonadati</taxon>
        <taxon>Pseudomonadota</taxon>
        <taxon>Gammaproteobacteria</taxon>
        <taxon>Lysobacterales</taxon>
        <taxon>Rhodanobacteraceae</taxon>
        <taxon>Oleiagrimonas</taxon>
    </lineage>
</organism>
<name>A0A099CSN7_9GAMM</name>
<evidence type="ECO:0000256" key="5">
    <source>
        <dbReference type="HAMAP-Rule" id="MF_02126"/>
    </source>
</evidence>
<comment type="catalytic activity">
    <reaction evidence="4 5">
        <text>L-glutaminyl-[peptide chain release factor] + S-adenosyl-L-methionine = N(5)-methyl-L-glutaminyl-[peptide chain release factor] + S-adenosyl-L-homocysteine + H(+)</text>
        <dbReference type="Rhea" id="RHEA:42896"/>
        <dbReference type="Rhea" id="RHEA-COMP:10271"/>
        <dbReference type="Rhea" id="RHEA-COMP:10272"/>
        <dbReference type="ChEBI" id="CHEBI:15378"/>
        <dbReference type="ChEBI" id="CHEBI:30011"/>
        <dbReference type="ChEBI" id="CHEBI:57856"/>
        <dbReference type="ChEBI" id="CHEBI:59789"/>
        <dbReference type="ChEBI" id="CHEBI:61891"/>
        <dbReference type="EC" id="2.1.1.297"/>
    </reaction>
</comment>
<reference evidence="9 11" key="2">
    <citation type="submission" date="2020-08" db="EMBL/GenBank/DDBJ databases">
        <title>Genomic Encyclopedia of Type Strains, Phase IV (KMG-IV): sequencing the most valuable type-strain genomes for metagenomic binning, comparative biology and taxonomic classification.</title>
        <authorList>
            <person name="Goeker M."/>
        </authorList>
    </citation>
    <scope>NUCLEOTIDE SEQUENCE [LARGE SCALE GENOMIC DNA]</scope>
    <source>
        <strain evidence="9 11">DSM 107085</strain>
    </source>
</reference>
<dbReference type="InterPro" id="IPR050320">
    <property type="entry name" value="N5-glutamine_MTase"/>
</dbReference>
<dbReference type="InterPro" id="IPR040758">
    <property type="entry name" value="PrmC_N"/>
</dbReference>
<dbReference type="PROSITE" id="PS00092">
    <property type="entry name" value="N6_MTASE"/>
    <property type="match status" value="1"/>
</dbReference>
<dbReference type="NCBIfam" id="TIGR03534">
    <property type="entry name" value="RF_mod_PrmC"/>
    <property type="match status" value="1"/>
</dbReference>
<dbReference type="EMBL" id="JACHET010000001">
    <property type="protein sequence ID" value="MBB6185498.1"/>
    <property type="molecule type" value="Genomic_DNA"/>
</dbReference>
<keyword evidence="2 5" id="KW-0808">Transferase</keyword>
<dbReference type="InterPro" id="IPR019874">
    <property type="entry name" value="RF_methyltr_PrmC"/>
</dbReference>
<dbReference type="FunFam" id="3.40.50.150:FF:000053">
    <property type="entry name" value="Release factor glutamine methyltransferase"/>
    <property type="match status" value="1"/>
</dbReference>
<proteinExistence type="inferred from homology"/>
<dbReference type="Proteomes" id="UP000560000">
    <property type="component" value="Unassembled WGS sequence"/>
</dbReference>
<dbReference type="Pfam" id="PF05175">
    <property type="entry name" value="MTS"/>
    <property type="match status" value="1"/>
</dbReference>
<dbReference type="InterPro" id="IPR029063">
    <property type="entry name" value="SAM-dependent_MTases_sf"/>
</dbReference>
<dbReference type="EC" id="2.1.1.297" evidence="5"/>
<dbReference type="GO" id="GO:0102559">
    <property type="term" value="F:peptide chain release factor N(5)-glutamine methyltransferase activity"/>
    <property type="evidence" value="ECO:0007669"/>
    <property type="project" value="UniProtKB-EC"/>
</dbReference>
<dbReference type="EMBL" id="JROI01000014">
    <property type="protein sequence ID" value="KGI76993.1"/>
    <property type="molecule type" value="Genomic_DNA"/>
</dbReference>
<dbReference type="OrthoDB" id="9800643at2"/>
<dbReference type="InterPro" id="IPR004556">
    <property type="entry name" value="HemK-like"/>
</dbReference>
<dbReference type="Pfam" id="PF17827">
    <property type="entry name" value="PrmC_N"/>
    <property type="match status" value="1"/>
</dbReference>
<evidence type="ECO:0000256" key="1">
    <source>
        <dbReference type="ARBA" id="ARBA00022603"/>
    </source>
</evidence>
<dbReference type="InterPro" id="IPR002052">
    <property type="entry name" value="DNA_methylase_N6_adenine_CS"/>
</dbReference>
<comment type="caution">
    <text evidence="8">The sequence shown here is derived from an EMBL/GenBank/DDBJ whole genome shotgun (WGS) entry which is preliminary data.</text>
</comment>
<dbReference type="SUPFAM" id="SSF53335">
    <property type="entry name" value="S-adenosyl-L-methionine-dependent methyltransferases"/>
    <property type="match status" value="1"/>
</dbReference>
<comment type="similarity">
    <text evidence="5">Belongs to the protein N5-glutamine methyltransferase family. PrmC subfamily.</text>
</comment>